<dbReference type="OrthoDB" id="189927at2759"/>
<evidence type="ECO:0000256" key="2">
    <source>
        <dbReference type="SAM" id="Phobius"/>
    </source>
</evidence>
<organism evidence="3 4">
    <name type="scientific">Triparma laevis f. longispina</name>
    <dbReference type="NCBI Taxonomy" id="1714387"/>
    <lineage>
        <taxon>Eukaryota</taxon>
        <taxon>Sar</taxon>
        <taxon>Stramenopiles</taxon>
        <taxon>Ochrophyta</taxon>
        <taxon>Bolidophyceae</taxon>
        <taxon>Parmales</taxon>
        <taxon>Triparmaceae</taxon>
        <taxon>Triparma</taxon>
    </lineage>
</organism>
<evidence type="ECO:0000313" key="4">
    <source>
        <dbReference type="Proteomes" id="UP001165122"/>
    </source>
</evidence>
<dbReference type="Proteomes" id="UP001165122">
    <property type="component" value="Unassembled WGS sequence"/>
</dbReference>
<feature type="transmembrane region" description="Helical" evidence="2">
    <location>
        <begin position="214"/>
        <end position="232"/>
    </location>
</feature>
<reference evidence="4" key="1">
    <citation type="journal article" date="2023" name="Commun. Biol.">
        <title>Genome analysis of Parmales, the sister group of diatoms, reveals the evolutionary specialization of diatoms from phago-mixotrophs to photoautotrophs.</title>
        <authorList>
            <person name="Ban H."/>
            <person name="Sato S."/>
            <person name="Yoshikawa S."/>
            <person name="Yamada K."/>
            <person name="Nakamura Y."/>
            <person name="Ichinomiya M."/>
            <person name="Sato N."/>
            <person name="Blanc-Mathieu R."/>
            <person name="Endo H."/>
            <person name="Kuwata A."/>
            <person name="Ogata H."/>
        </authorList>
    </citation>
    <scope>NUCLEOTIDE SEQUENCE [LARGE SCALE GENOMIC DNA]</scope>
    <source>
        <strain evidence="4">NIES 3700</strain>
    </source>
</reference>
<feature type="transmembrane region" description="Helical" evidence="2">
    <location>
        <begin position="286"/>
        <end position="307"/>
    </location>
</feature>
<feature type="transmembrane region" description="Helical" evidence="2">
    <location>
        <begin position="319"/>
        <end position="344"/>
    </location>
</feature>
<feature type="transmembrane region" description="Helical" evidence="2">
    <location>
        <begin position="238"/>
        <end position="257"/>
    </location>
</feature>
<sequence>MSVSVEPWTLYSNETCTNDPDWSASEVLVGDCDADIAQAPWAQCYRLSYGSDGLLVPNATGTELRCGCNKLFPFDGVMCDETGVNNTVWWFSVLAFGIQAFISFYQFVRTAYGVKELMAKEKGPKRKVDDITATMIFLMIGNFFTVMMLVCFTGRTSPNGLTNEEFAYLLFSFPLVVLFICQSMLALALSWLSVAIKSSVGNDASVSKYKRLRVALKSWAIILFVFTVLLTLTDRITLVTLLANFSSLILSISLRIGGARIHNMLINSSASDQKTKNIATAMKSTYQILIFSQPLSLFLGVAYTIVYTSVITTGVRNGWGISTTVAGMVLMLQLTSEAVCRFIYRIRINVKSKVGPGGAKSGVSTMSTKSTSVSPTTQSRTVD</sequence>
<feature type="transmembrane region" description="Helical" evidence="2">
    <location>
        <begin position="88"/>
        <end position="112"/>
    </location>
</feature>
<proteinExistence type="predicted"/>
<gene>
    <name evidence="3" type="ORF">TrLO_g5834</name>
</gene>
<dbReference type="EMBL" id="BRXW01000388">
    <property type="protein sequence ID" value="GMH49600.1"/>
    <property type="molecule type" value="Genomic_DNA"/>
</dbReference>
<protein>
    <submittedName>
        <fullName evidence="3">Uncharacterized protein</fullName>
    </submittedName>
</protein>
<keyword evidence="2" id="KW-1133">Transmembrane helix</keyword>
<keyword evidence="4" id="KW-1185">Reference proteome</keyword>
<feature type="compositionally biased region" description="Low complexity" evidence="1">
    <location>
        <begin position="361"/>
        <end position="383"/>
    </location>
</feature>
<keyword evidence="2" id="KW-0812">Transmembrane</keyword>
<feature type="transmembrane region" description="Helical" evidence="2">
    <location>
        <begin position="167"/>
        <end position="194"/>
    </location>
</feature>
<dbReference type="AlphaFoldDB" id="A0A9W6ZGF9"/>
<comment type="caution">
    <text evidence="3">The sequence shown here is derived from an EMBL/GenBank/DDBJ whole genome shotgun (WGS) entry which is preliminary data.</text>
</comment>
<feature type="transmembrane region" description="Helical" evidence="2">
    <location>
        <begin position="133"/>
        <end position="155"/>
    </location>
</feature>
<evidence type="ECO:0000256" key="1">
    <source>
        <dbReference type="SAM" id="MobiDB-lite"/>
    </source>
</evidence>
<accession>A0A9W6ZGF9</accession>
<feature type="region of interest" description="Disordered" evidence="1">
    <location>
        <begin position="355"/>
        <end position="383"/>
    </location>
</feature>
<keyword evidence="2" id="KW-0472">Membrane</keyword>
<name>A0A9W6ZGF9_9STRA</name>
<evidence type="ECO:0000313" key="3">
    <source>
        <dbReference type="EMBL" id="GMH49600.1"/>
    </source>
</evidence>